<protein>
    <submittedName>
        <fullName evidence="1">Uncharacterized protein</fullName>
    </submittedName>
</protein>
<accession>A0A922JAY9</accession>
<reference evidence="1" key="1">
    <citation type="submission" date="2021-01" db="EMBL/GenBank/DDBJ databases">
        <authorList>
            <person name="Lovell J.T."/>
            <person name="Bentley N."/>
            <person name="Bhattarai G."/>
            <person name="Jenkins J.W."/>
            <person name="Sreedasyam A."/>
            <person name="Alarcon Y."/>
            <person name="Bock C."/>
            <person name="Boston L."/>
            <person name="Carlson J."/>
            <person name="Cervantes K."/>
            <person name="Clermont K."/>
            <person name="Krom N."/>
            <person name="Kubenka K."/>
            <person name="Mamidi S."/>
            <person name="Mattison C."/>
            <person name="Monteros M."/>
            <person name="Pisani C."/>
            <person name="Plott C."/>
            <person name="Rajasekar S."/>
            <person name="Rhein H.S."/>
            <person name="Rohla C."/>
            <person name="Song M."/>
            <person name="Hilaire R.S."/>
            <person name="Shu S."/>
            <person name="Wells L."/>
            <person name="Wang X."/>
            <person name="Webber J."/>
            <person name="Heerema R.J."/>
            <person name="Klein P."/>
            <person name="Conner P."/>
            <person name="Grauke L."/>
            <person name="Grimwood J."/>
            <person name="Schmutz J."/>
            <person name="Randall J.J."/>
        </authorList>
    </citation>
    <scope>NUCLEOTIDE SEQUENCE</scope>
    <source>
        <tissue evidence="1">Leaf</tissue>
    </source>
</reference>
<evidence type="ECO:0000313" key="1">
    <source>
        <dbReference type="EMBL" id="KAG6700925.1"/>
    </source>
</evidence>
<name>A0A922JAY9_CARIL</name>
<comment type="caution">
    <text evidence="1">The sequence shown here is derived from an EMBL/GenBank/DDBJ whole genome shotgun (WGS) entry which is preliminary data.</text>
</comment>
<dbReference type="AlphaFoldDB" id="A0A922JAY9"/>
<organism evidence="1 2">
    <name type="scientific">Carya illinoinensis</name>
    <name type="common">Pecan</name>
    <dbReference type="NCBI Taxonomy" id="32201"/>
    <lineage>
        <taxon>Eukaryota</taxon>
        <taxon>Viridiplantae</taxon>
        <taxon>Streptophyta</taxon>
        <taxon>Embryophyta</taxon>
        <taxon>Tracheophyta</taxon>
        <taxon>Spermatophyta</taxon>
        <taxon>Magnoliopsida</taxon>
        <taxon>eudicotyledons</taxon>
        <taxon>Gunneridae</taxon>
        <taxon>Pentapetalae</taxon>
        <taxon>rosids</taxon>
        <taxon>fabids</taxon>
        <taxon>Fagales</taxon>
        <taxon>Juglandaceae</taxon>
        <taxon>Carya</taxon>
    </lineage>
</organism>
<sequence>MSQTPALPRCLSLPPSVDLGPLSPSSQRVCGCLSVSGGGALVGPTMPRTYFICSTLPIYTCIFRKNIFL</sequence>
<proteinExistence type="predicted"/>
<evidence type="ECO:0000313" key="2">
    <source>
        <dbReference type="Proteomes" id="UP000811246"/>
    </source>
</evidence>
<dbReference type="EMBL" id="CM031832">
    <property type="protein sequence ID" value="KAG6700925.1"/>
    <property type="molecule type" value="Genomic_DNA"/>
</dbReference>
<gene>
    <name evidence="1" type="ORF">I3842_08G137600</name>
</gene>
<dbReference type="Proteomes" id="UP000811246">
    <property type="component" value="Chromosome 8"/>
</dbReference>